<keyword evidence="2" id="KW-1185">Reference proteome</keyword>
<evidence type="ECO:0000313" key="2">
    <source>
        <dbReference type="Proteomes" id="UP000027222"/>
    </source>
</evidence>
<reference evidence="2" key="1">
    <citation type="journal article" date="2014" name="Proc. Natl. Acad. Sci. U.S.A.">
        <title>Extensive sampling of basidiomycete genomes demonstrates inadequacy of the white-rot/brown-rot paradigm for wood decay fungi.</title>
        <authorList>
            <person name="Riley R."/>
            <person name="Salamov A.A."/>
            <person name="Brown D.W."/>
            <person name="Nagy L.G."/>
            <person name="Floudas D."/>
            <person name="Held B.W."/>
            <person name="Levasseur A."/>
            <person name="Lombard V."/>
            <person name="Morin E."/>
            <person name="Otillar R."/>
            <person name="Lindquist E.A."/>
            <person name="Sun H."/>
            <person name="LaButti K.M."/>
            <person name="Schmutz J."/>
            <person name="Jabbour D."/>
            <person name="Luo H."/>
            <person name="Baker S.E."/>
            <person name="Pisabarro A.G."/>
            <person name="Walton J.D."/>
            <person name="Blanchette R.A."/>
            <person name="Henrissat B."/>
            <person name="Martin F."/>
            <person name="Cullen D."/>
            <person name="Hibbett D.S."/>
            <person name="Grigoriev I.V."/>
        </authorList>
    </citation>
    <scope>NUCLEOTIDE SEQUENCE [LARGE SCALE GENOMIC DNA]</scope>
    <source>
        <strain evidence="2">CBS 339.88</strain>
    </source>
</reference>
<dbReference type="Proteomes" id="UP000027222">
    <property type="component" value="Unassembled WGS sequence"/>
</dbReference>
<gene>
    <name evidence="1" type="ORF">GALMADRAFT_228528</name>
</gene>
<proteinExistence type="predicted"/>
<dbReference type="AlphaFoldDB" id="A0A067SYR5"/>
<dbReference type="OrthoDB" id="3049838at2759"/>
<accession>A0A067SYR5</accession>
<evidence type="ECO:0008006" key="3">
    <source>
        <dbReference type="Google" id="ProtNLM"/>
    </source>
</evidence>
<evidence type="ECO:0000313" key="1">
    <source>
        <dbReference type="EMBL" id="KDR72839.1"/>
    </source>
</evidence>
<dbReference type="SUPFAM" id="SSF81383">
    <property type="entry name" value="F-box domain"/>
    <property type="match status" value="1"/>
</dbReference>
<dbReference type="InterPro" id="IPR036047">
    <property type="entry name" value="F-box-like_dom_sf"/>
</dbReference>
<sequence length="352" mass="40859">MPTPGFPAELWLQILSYLPQGTVRRMVSVSRTLYELYLDDFYKTIDFSSDSERMLEKFQRLRFESIARRVQYLHIRPTFFPKSNDGLDQSAFRRKIMLGIGRLRCRTAAALPRPLKMALQNPTFEVLDIPKRSLKHCQTIQELKITFRDQKITPSFLYFIDSLWAADSIRPNIKKLFMDTTLVELPLFLKPVVQFSPTTTNLQVFNLELRLSNIEHTTARWDRAIRILLSFFTAFKDTLSAITFSSEASHDYGLLFDSFPHIPHLKELQLLMHINEETFPRGAGSLTTFLSKHASDLEAFTVRPHPRFMTKSQSGDNLFYLWLNGEESTKSESIVELVFPNLHTFDVVVQIP</sequence>
<protein>
    <recommendedName>
        <fullName evidence="3">F-box domain-containing protein</fullName>
    </recommendedName>
</protein>
<dbReference type="CDD" id="cd09917">
    <property type="entry name" value="F-box_SF"/>
    <property type="match status" value="1"/>
</dbReference>
<dbReference type="EMBL" id="KL142387">
    <property type="protein sequence ID" value="KDR72839.1"/>
    <property type="molecule type" value="Genomic_DNA"/>
</dbReference>
<organism evidence="1 2">
    <name type="scientific">Galerina marginata (strain CBS 339.88)</name>
    <dbReference type="NCBI Taxonomy" id="685588"/>
    <lineage>
        <taxon>Eukaryota</taxon>
        <taxon>Fungi</taxon>
        <taxon>Dikarya</taxon>
        <taxon>Basidiomycota</taxon>
        <taxon>Agaricomycotina</taxon>
        <taxon>Agaricomycetes</taxon>
        <taxon>Agaricomycetidae</taxon>
        <taxon>Agaricales</taxon>
        <taxon>Agaricineae</taxon>
        <taxon>Strophariaceae</taxon>
        <taxon>Galerina</taxon>
    </lineage>
</organism>
<name>A0A067SYR5_GALM3</name>
<dbReference type="HOGENOM" id="CLU_028894_0_0_1"/>